<protein>
    <submittedName>
        <fullName evidence="4">Uncharacterized protein</fullName>
    </submittedName>
</protein>
<sequence>MNRLILAFILVSLSSLSLAEDYYWSGGEGQIKSPNPASACVAVYGRVIDNVTSTYTFVSARIVSDTGAWCIYYITNLEGATQPPNWYGHTVFRGGSGCTLPSTYDDVTKSCTAPVKSGESCGPVDDTGYPRITNASGECVQALRADIASFCKFNGSDEGYKDSTLKDVLVQKDPNGNPIKPTDTAKFGCAVKVTGANCTTPPPSESCADGVCVVKERSAVCTLNVQFTGQVFNDKADPGVLSNARCKSGDCLPPEPKQEKESKPCTYVSTGQNSVACVSSEFFGKEGQSQCGTVNGVLTCKNDLPKPVSGGIRISTEVTSEPQPDGTTKQTKQDTRTDTKCTGMALAGCVTSSTTSTTVTIKDGNGNVISTTGSCTGKGCPDSNTNPDADGDGFGDCVGGDCGEGEGGSSGSGVELPELEEVPEYADSAQGYFDRLSNAPIAKALKNISVPTGGSCNIGSVQVYFGTIDFNSFCTQAPALLNGMYYLFLAIWAWAAIRLFFTA</sequence>
<name>A0AAU7XZD7_9PSED</name>
<keyword evidence="2" id="KW-1133">Transmembrane helix</keyword>
<organism evidence="4">
    <name type="scientific">Pseudomonas solani</name>
    <dbReference type="NCBI Taxonomy" id="2731552"/>
    <lineage>
        <taxon>Bacteria</taxon>
        <taxon>Pseudomonadati</taxon>
        <taxon>Pseudomonadota</taxon>
        <taxon>Gammaproteobacteria</taxon>
        <taxon>Pseudomonadales</taxon>
        <taxon>Pseudomonadaceae</taxon>
        <taxon>Pseudomonas</taxon>
    </lineage>
</organism>
<keyword evidence="2" id="KW-0472">Membrane</keyword>
<evidence type="ECO:0000256" key="3">
    <source>
        <dbReference type="SAM" id="SignalP"/>
    </source>
</evidence>
<dbReference type="RefSeq" id="WP_350446826.1">
    <property type="nucleotide sequence ID" value="NZ_CP158373.1"/>
</dbReference>
<reference evidence="4" key="1">
    <citation type="submission" date="2023-08" db="EMBL/GenBank/DDBJ databases">
        <title>Increased levels of nutrients transform a symbiont into a lethal pathobiont.</title>
        <authorList>
            <person name="Lachnit T."/>
            <person name="Ulrich L."/>
            <person name="Willmer F.M."/>
            <person name="Hasenbein T."/>
            <person name="Steiner L.X."/>
            <person name="Wolters M."/>
            <person name="Herbst E.M."/>
            <person name="Deines P."/>
        </authorList>
    </citation>
    <scope>NUCLEOTIDE SEQUENCE</scope>
    <source>
        <strain evidence="4">T3</strain>
    </source>
</reference>
<dbReference type="AlphaFoldDB" id="A0AAU7XZD7"/>
<accession>A0AAU7XZD7</accession>
<proteinExistence type="predicted"/>
<evidence type="ECO:0000256" key="1">
    <source>
        <dbReference type="SAM" id="MobiDB-lite"/>
    </source>
</evidence>
<keyword evidence="2" id="KW-0812">Transmembrane</keyword>
<gene>
    <name evidence="4" type="ORF">ABS648_23280</name>
</gene>
<feature type="region of interest" description="Disordered" evidence="1">
    <location>
        <begin position="317"/>
        <end position="336"/>
    </location>
</feature>
<evidence type="ECO:0000313" key="4">
    <source>
        <dbReference type="EMBL" id="XBY62846.1"/>
    </source>
</evidence>
<feature type="transmembrane region" description="Helical" evidence="2">
    <location>
        <begin position="483"/>
        <end position="501"/>
    </location>
</feature>
<feature type="chain" id="PRO_5043504509" evidence="3">
    <location>
        <begin position="20"/>
        <end position="503"/>
    </location>
</feature>
<feature type="signal peptide" evidence="3">
    <location>
        <begin position="1"/>
        <end position="19"/>
    </location>
</feature>
<dbReference type="EMBL" id="CP158373">
    <property type="protein sequence ID" value="XBY62846.1"/>
    <property type="molecule type" value="Genomic_DNA"/>
</dbReference>
<keyword evidence="3" id="KW-0732">Signal</keyword>
<evidence type="ECO:0000256" key="2">
    <source>
        <dbReference type="SAM" id="Phobius"/>
    </source>
</evidence>